<proteinExistence type="predicted"/>
<keyword evidence="2" id="KW-1185">Reference proteome</keyword>
<dbReference type="Proteomes" id="UP001319846">
    <property type="component" value="Unassembled WGS sequence"/>
</dbReference>
<dbReference type="EMBL" id="JABYQT010000003">
    <property type="protein sequence ID" value="MBZ5487043.1"/>
    <property type="molecule type" value="Genomic_DNA"/>
</dbReference>
<comment type="caution">
    <text evidence="1">The sequence shown here is derived from an EMBL/GenBank/DDBJ whole genome shotgun (WGS) entry which is preliminary data.</text>
</comment>
<evidence type="ECO:0000313" key="2">
    <source>
        <dbReference type="Proteomes" id="UP001319846"/>
    </source>
</evidence>
<name>A0ACC5VSC3_9GAMM</name>
<reference evidence="1" key="1">
    <citation type="submission" date="2020-06" db="EMBL/GenBank/DDBJ databases">
        <title>Whole Genome Sequence of Halomonas aquamarina MB598.</title>
        <authorList>
            <person name="Pervaiz M."/>
            <person name="Fariq A."/>
            <person name="Yasmin A."/>
            <person name="Welch M."/>
        </authorList>
    </citation>
    <scope>NUCLEOTIDE SEQUENCE</scope>
    <source>
        <strain evidence="1">MB598</strain>
    </source>
</reference>
<sequence>MNATAYALFGMSAAFLLAAWIMLQASRRRAVDERINERLNRDSVRVEPRVRKRRGLSLWLRQAGIRLPAWLSALLAGLFAILLLMLLQVSWFMPLLALAGMALLVYLVGQWRAQKRLDRMIEQMPGLLDHMVRSIKSGRTVGDAMLLAMQRSPEPLNRAMAPVRKDIELGMPMAEAVLEFASLYRREEFHILALGMRINQRYGGNASDMLQSLMAMIRDRERASRQLRAMTGETRISAVVLAGLPLGLGGYILLSNPDFLLTMWASSAGRVMLMISLVLQFTGCFILWRMLKSI</sequence>
<gene>
    <name evidence="1" type="ORF">HW452_05835</name>
</gene>
<evidence type="ECO:0000313" key="1">
    <source>
        <dbReference type="EMBL" id="MBZ5487043.1"/>
    </source>
</evidence>
<protein>
    <submittedName>
        <fullName evidence="1">Type II secretion system F family protein</fullName>
    </submittedName>
</protein>
<accession>A0ACC5VSC3</accession>
<organism evidence="1 2">
    <name type="scientific">Vreelandella aquamarina</name>
    <dbReference type="NCBI Taxonomy" id="77097"/>
    <lineage>
        <taxon>Bacteria</taxon>
        <taxon>Pseudomonadati</taxon>
        <taxon>Pseudomonadota</taxon>
        <taxon>Gammaproteobacteria</taxon>
        <taxon>Oceanospirillales</taxon>
        <taxon>Halomonadaceae</taxon>
        <taxon>Vreelandella</taxon>
    </lineage>
</organism>